<gene>
    <name evidence="1" type="ORF">FA95DRAFT_579043</name>
</gene>
<dbReference type="EMBL" id="MU275860">
    <property type="protein sequence ID" value="KAI0050633.1"/>
    <property type="molecule type" value="Genomic_DNA"/>
</dbReference>
<dbReference type="Proteomes" id="UP000814033">
    <property type="component" value="Unassembled WGS sequence"/>
</dbReference>
<sequence>MQVNGAHMVLETACRVGRQCLVGMACQAVCFCDGTQMIERDSARCEARAHGGPESTTASWRTRASWRRQKESKIIANTAAEPRAGFTDQLPVILHPATVGHSAHRQRLVHKSAERRVLEPELRRTRHTEDGRNRVRSSAAYAVLPEALLLRLRRPERTAARCALRVGERNVRGTLDTASGNAWAARPSHHTEPPPRRNVQSSW</sequence>
<evidence type="ECO:0000313" key="2">
    <source>
        <dbReference type="Proteomes" id="UP000814033"/>
    </source>
</evidence>
<proteinExistence type="predicted"/>
<keyword evidence="2" id="KW-1185">Reference proteome</keyword>
<name>A0ACB8S4C2_9AGAM</name>
<reference evidence="1" key="1">
    <citation type="submission" date="2021-02" db="EMBL/GenBank/DDBJ databases">
        <authorList>
            <consortium name="DOE Joint Genome Institute"/>
            <person name="Ahrendt S."/>
            <person name="Looney B.P."/>
            <person name="Miyauchi S."/>
            <person name="Morin E."/>
            <person name="Drula E."/>
            <person name="Courty P.E."/>
            <person name="Chicoki N."/>
            <person name="Fauchery L."/>
            <person name="Kohler A."/>
            <person name="Kuo A."/>
            <person name="Labutti K."/>
            <person name="Pangilinan J."/>
            <person name="Lipzen A."/>
            <person name="Riley R."/>
            <person name="Andreopoulos W."/>
            <person name="He G."/>
            <person name="Johnson J."/>
            <person name="Barry K.W."/>
            <person name="Grigoriev I.V."/>
            <person name="Nagy L."/>
            <person name="Hibbett D."/>
            <person name="Henrissat B."/>
            <person name="Matheny P.B."/>
            <person name="Labbe J."/>
            <person name="Martin F."/>
        </authorList>
    </citation>
    <scope>NUCLEOTIDE SEQUENCE</scope>
    <source>
        <strain evidence="1">FP105234-sp</strain>
    </source>
</reference>
<organism evidence="1 2">
    <name type="scientific">Auriscalpium vulgare</name>
    <dbReference type="NCBI Taxonomy" id="40419"/>
    <lineage>
        <taxon>Eukaryota</taxon>
        <taxon>Fungi</taxon>
        <taxon>Dikarya</taxon>
        <taxon>Basidiomycota</taxon>
        <taxon>Agaricomycotina</taxon>
        <taxon>Agaricomycetes</taxon>
        <taxon>Russulales</taxon>
        <taxon>Auriscalpiaceae</taxon>
        <taxon>Auriscalpium</taxon>
    </lineage>
</organism>
<protein>
    <submittedName>
        <fullName evidence="1">Uncharacterized protein</fullName>
    </submittedName>
</protein>
<reference evidence="1" key="2">
    <citation type="journal article" date="2022" name="New Phytol.">
        <title>Evolutionary transition to the ectomycorrhizal habit in the genomes of a hyperdiverse lineage of mushroom-forming fungi.</title>
        <authorList>
            <person name="Looney B."/>
            <person name="Miyauchi S."/>
            <person name="Morin E."/>
            <person name="Drula E."/>
            <person name="Courty P.E."/>
            <person name="Kohler A."/>
            <person name="Kuo A."/>
            <person name="LaButti K."/>
            <person name="Pangilinan J."/>
            <person name="Lipzen A."/>
            <person name="Riley R."/>
            <person name="Andreopoulos W."/>
            <person name="He G."/>
            <person name="Johnson J."/>
            <person name="Nolan M."/>
            <person name="Tritt A."/>
            <person name="Barry K.W."/>
            <person name="Grigoriev I.V."/>
            <person name="Nagy L.G."/>
            <person name="Hibbett D."/>
            <person name="Henrissat B."/>
            <person name="Matheny P.B."/>
            <person name="Labbe J."/>
            <person name="Martin F.M."/>
        </authorList>
    </citation>
    <scope>NUCLEOTIDE SEQUENCE</scope>
    <source>
        <strain evidence="1">FP105234-sp</strain>
    </source>
</reference>
<accession>A0ACB8S4C2</accession>
<comment type="caution">
    <text evidence="1">The sequence shown here is derived from an EMBL/GenBank/DDBJ whole genome shotgun (WGS) entry which is preliminary data.</text>
</comment>
<evidence type="ECO:0000313" key="1">
    <source>
        <dbReference type="EMBL" id="KAI0050633.1"/>
    </source>
</evidence>